<evidence type="ECO:0000256" key="1">
    <source>
        <dbReference type="ARBA" id="ARBA00023125"/>
    </source>
</evidence>
<evidence type="ECO:0000313" key="4">
    <source>
        <dbReference type="Proteomes" id="UP000006851"/>
    </source>
</evidence>
<dbReference type="NCBIfam" id="TIGR00738">
    <property type="entry name" value="rrf2_super"/>
    <property type="match status" value="1"/>
</dbReference>
<accession>F2NBK2</accession>
<dbReference type="PROSITE" id="PS51197">
    <property type="entry name" value="HTH_RRF2_2"/>
    <property type="match status" value="1"/>
</dbReference>
<feature type="region of interest" description="Disordered" evidence="2">
    <location>
        <begin position="141"/>
        <end position="164"/>
    </location>
</feature>
<dbReference type="OrthoDB" id="9808360at2"/>
<dbReference type="STRING" id="700015.Corgl_0624"/>
<dbReference type="KEGG" id="cgo:Corgl_0624"/>
<dbReference type="GO" id="GO:0005829">
    <property type="term" value="C:cytosol"/>
    <property type="evidence" value="ECO:0007669"/>
    <property type="project" value="TreeGrafter"/>
</dbReference>
<reference evidence="4" key="1">
    <citation type="journal article" date="2013" name="Stand. Genomic Sci.">
        <title>Complete genome sequence of Coriobacterium glomerans type strain (PW2(T)) from the midgut of Pyrrhocoris apterus L. (red soldier bug).</title>
        <authorList>
            <person name="Stackebrandt E."/>
            <person name="Zeytun A."/>
            <person name="Lapidus A."/>
            <person name="Nolan M."/>
            <person name="Lucas S."/>
            <person name="Hammon N."/>
            <person name="Deshpande S."/>
            <person name="Cheng J.F."/>
            <person name="Tapia R."/>
            <person name="Goodwin L.A."/>
            <person name="Pitluck S."/>
            <person name="Liolios K."/>
            <person name="Pagani I."/>
            <person name="Ivanova N."/>
            <person name="Mavromatis K."/>
            <person name="Mikhailova N."/>
            <person name="Huntemann M."/>
            <person name="Pati A."/>
            <person name="Chen A."/>
            <person name="Palaniappan K."/>
            <person name="Chang Y.J."/>
            <person name="Land M."/>
            <person name="Hauser L."/>
            <person name="Rohde M."/>
            <person name="Pukall R."/>
            <person name="Goker M."/>
            <person name="Detter J.C."/>
            <person name="Woyke T."/>
            <person name="Bristow J."/>
            <person name="Eisen J.A."/>
            <person name="Markowitz V."/>
            <person name="Hugenholtz P."/>
            <person name="Kyrpides N.C."/>
            <person name="Klenk H.P."/>
        </authorList>
    </citation>
    <scope>NUCLEOTIDE SEQUENCE</scope>
    <source>
        <strain evidence="4">ATCC 49209 / DSM 20642 / JCM 10262 / PW2</strain>
    </source>
</reference>
<dbReference type="GO" id="GO:0003677">
    <property type="term" value="F:DNA binding"/>
    <property type="evidence" value="ECO:0007669"/>
    <property type="project" value="UniProtKB-KW"/>
</dbReference>
<protein>
    <submittedName>
        <fullName evidence="3">Transcriptional regulator, BadM/Rrf2 family</fullName>
    </submittedName>
</protein>
<dbReference type="AlphaFoldDB" id="F2NBK2"/>
<gene>
    <name evidence="3" type="ordered locus">Corgl_0624</name>
</gene>
<dbReference type="PANTHER" id="PTHR33221:SF5">
    <property type="entry name" value="HTH-TYPE TRANSCRIPTIONAL REGULATOR ISCR"/>
    <property type="match status" value="1"/>
</dbReference>
<dbReference type="SUPFAM" id="SSF46785">
    <property type="entry name" value="Winged helix' DNA-binding domain"/>
    <property type="match status" value="1"/>
</dbReference>
<dbReference type="InterPro" id="IPR036390">
    <property type="entry name" value="WH_DNA-bd_sf"/>
</dbReference>
<keyword evidence="1" id="KW-0238">DNA-binding</keyword>
<keyword evidence="4" id="KW-1185">Reference proteome</keyword>
<dbReference type="EMBL" id="CP002628">
    <property type="protein sequence ID" value="AEB06738.1"/>
    <property type="molecule type" value="Genomic_DNA"/>
</dbReference>
<dbReference type="Pfam" id="PF02082">
    <property type="entry name" value="Rrf2"/>
    <property type="match status" value="1"/>
</dbReference>
<dbReference type="Proteomes" id="UP000006851">
    <property type="component" value="Chromosome"/>
</dbReference>
<organism evidence="3 4">
    <name type="scientific">Coriobacterium glomerans (strain ATCC 49209 / DSM 20642 / JCM 10262 / PW2)</name>
    <dbReference type="NCBI Taxonomy" id="700015"/>
    <lineage>
        <taxon>Bacteria</taxon>
        <taxon>Bacillati</taxon>
        <taxon>Actinomycetota</taxon>
        <taxon>Coriobacteriia</taxon>
        <taxon>Coriobacteriales</taxon>
        <taxon>Coriobacteriaceae</taxon>
        <taxon>Coriobacterium</taxon>
    </lineage>
</organism>
<dbReference type="InterPro" id="IPR036388">
    <property type="entry name" value="WH-like_DNA-bd_sf"/>
</dbReference>
<dbReference type="InterPro" id="IPR000944">
    <property type="entry name" value="Tscrpt_reg_Rrf2"/>
</dbReference>
<dbReference type="Gene3D" id="1.10.10.10">
    <property type="entry name" value="Winged helix-like DNA-binding domain superfamily/Winged helix DNA-binding domain"/>
    <property type="match status" value="1"/>
</dbReference>
<sequence>MLVSTKGRHALRALVDLAEHQAAGYIPLKQIADRQSISEKYLESILSSLVQHGLLLGRRGRGGGYRLARNARRCTVMSVLTLTEGSISAVPCLEGRSTGCHRASRCRTLAMWEGLDSLVRTYLEGVTIADLMRSPKMAIAAPDARQTTARPGEVSVSDDRVQDP</sequence>
<dbReference type="HOGENOM" id="CLU_107144_0_1_11"/>
<dbReference type="PANTHER" id="PTHR33221">
    <property type="entry name" value="WINGED HELIX-TURN-HELIX TRANSCRIPTIONAL REGULATOR, RRF2 FAMILY"/>
    <property type="match status" value="1"/>
</dbReference>
<dbReference type="eggNOG" id="COG1959">
    <property type="taxonomic scope" value="Bacteria"/>
</dbReference>
<evidence type="ECO:0000256" key="2">
    <source>
        <dbReference type="SAM" id="MobiDB-lite"/>
    </source>
</evidence>
<name>F2NBK2_CORGP</name>
<dbReference type="RefSeq" id="WP_013708481.1">
    <property type="nucleotide sequence ID" value="NC_015389.1"/>
</dbReference>
<proteinExistence type="predicted"/>
<dbReference type="GO" id="GO:0003700">
    <property type="term" value="F:DNA-binding transcription factor activity"/>
    <property type="evidence" value="ECO:0007669"/>
    <property type="project" value="TreeGrafter"/>
</dbReference>
<evidence type="ECO:0000313" key="3">
    <source>
        <dbReference type="EMBL" id="AEB06738.1"/>
    </source>
</evidence>